<accession>A0A6A4P142</accession>
<dbReference type="EMBL" id="WOCE01000017">
    <property type="protein sequence ID" value="KAE9595141.1"/>
    <property type="molecule type" value="Genomic_DNA"/>
</dbReference>
<dbReference type="Proteomes" id="UP000447434">
    <property type="component" value="Chromosome 17"/>
</dbReference>
<reference evidence="2" key="1">
    <citation type="journal article" date="2020" name="Nat. Commun.">
        <title>Genome sequence of the cluster root forming white lupin.</title>
        <authorList>
            <person name="Hufnagel B."/>
            <person name="Marques A."/>
            <person name="Soriano A."/>
            <person name="Marques L."/>
            <person name="Divol F."/>
            <person name="Doumas P."/>
            <person name="Sallet E."/>
            <person name="Mancinotti D."/>
            <person name="Carrere S."/>
            <person name="Marande W."/>
            <person name="Arribat S."/>
            <person name="Keller J."/>
            <person name="Huneau C."/>
            <person name="Blein T."/>
            <person name="Aime D."/>
            <person name="Laguerre M."/>
            <person name="Taylor J."/>
            <person name="Schubert V."/>
            <person name="Nelson M."/>
            <person name="Geu-Flores F."/>
            <person name="Crespi M."/>
            <person name="Gallardo-Guerrero K."/>
            <person name="Delaux P.-M."/>
            <person name="Salse J."/>
            <person name="Berges H."/>
            <person name="Guyot R."/>
            <person name="Gouzy J."/>
            <person name="Peret B."/>
        </authorList>
    </citation>
    <scope>NUCLEOTIDE SEQUENCE [LARGE SCALE GENOMIC DNA]</scope>
    <source>
        <strain evidence="2">cv. Amiga</strain>
    </source>
</reference>
<sequence length="64" mass="7541">MFGIDSMVYMFGIDSLWRELKKHYLVERFYTSALSQGIFLDKDSVFSSFRMVNISQNMECESNP</sequence>
<evidence type="ECO:0000313" key="1">
    <source>
        <dbReference type="EMBL" id="KAE9595141.1"/>
    </source>
</evidence>
<name>A0A6A4P142_LUPAL</name>
<dbReference type="AlphaFoldDB" id="A0A6A4P142"/>
<organism evidence="1 2">
    <name type="scientific">Lupinus albus</name>
    <name type="common">White lupine</name>
    <name type="synonym">Lupinus termis</name>
    <dbReference type="NCBI Taxonomy" id="3870"/>
    <lineage>
        <taxon>Eukaryota</taxon>
        <taxon>Viridiplantae</taxon>
        <taxon>Streptophyta</taxon>
        <taxon>Embryophyta</taxon>
        <taxon>Tracheophyta</taxon>
        <taxon>Spermatophyta</taxon>
        <taxon>Magnoliopsida</taxon>
        <taxon>eudicotyledons</taxon>
        <taxon>Gunneridae</taxon>
        <taxon>Pentapetalae</taxon>
        <taxon>rosids</taxon>
        <taxon>fabids</taxon>
        <taxon>Fabales</taxon>
        <taxon>Fabaceae</taxon>
        <taxon>Papilionoideae</taxon>
        <taxon>50 kb inversion clade</taxon>
        <taxon>genistoids sensu lato</taxon>
        <taxon>core genistoids</taxon>
        <taxon>Genisteae</taxon>
        <taxon>Lupinus</taxon>
    </lineage>
</organism>
<evidence type="ECO:0000313" key="2">
    <source>
        <dbReference type="Proteomes" id="UP000447434"/>
    </source>
</evidence>
<dbReference type="OrthoDB" id="10348893at2759"/>
<protein>
    <submittedName>
        <fullName evidence="1">Uncharacterized protein</fullName>
    </submittedName>
</protein>
<gene>
    <name evidence="1" type="ORF">Lalb_Chr17g0335591</name>
</gene>
<keyword evidence="2" id="KW-1185">Reference proteome</keyword>
<comment type="caution">
    <text evidence="1">The sequence shown here is derived from an EMBL/GenBank/DDBJ whole genome shotgun (WGS) entry which is preliminary data.</text>
</comment>
<proteinExistence type="predicted"/>